<dbReference type="InterPro" id="IPR029058">
    <property type="entry name" value="AB_hydrolase_fold"/>
</dbReference>
<dbReference type="GO" id="GO:0006629">
    <property type="term" value="P:lipid metabolic process"/>
    <property type="evidence" value="ECO:0007669"/>
    <property type="project" value="InterPro"/>
</dbReference>
<name>A0A812H4Z4_9DINO</name>
<proteinExistence type="predicted"/>
<dbReference type="EMBL" id="CAJNDS010000066">
    <property type="protein sequence ID" value="CAE6941794.1"/>
    <property type="molecule type" value="Genomic_DNA"/>
</dbReference>
<keyword evidence="2" id="KW-0472">Membrane</keyword>
<keyword evidence="4" id="KW-1185">Reference proteome</keyword>
<protein>
    <submittedName>
        <fullName evidence="3">PLA2G15 protein</fullName>
    </submittedName>
</protein>
<evidence type="ECO:0000313" key="4">
    <source>
        <dbReference type="Proteomes" id="UP000604046"/>
    </source>
</evidence>
<feature type="region of interest" description="Disordered" evidence="1">
    <location>
        <begin position="790"/>
        <end position="829"/>
    </location>
</feature>
<comment type="caution">
    <text evidence="3">The sequence shown here is derived from an EMBL/GenBank/DDBJ whole genome shotgun (WGS) entry which is preliminary data.</text>
</comment>
<dbReference type="OrthoDB" id="190846at2759"/>
<dbReference type="Pfam" id="PF02450">
    <property type="entry name" value="LCAT"/>
    <property type="match status" value="1"/>
</dbReference>
<sequence>MSPVRIELRPVVFIPGFAGSLLDANVSRVRAVNPLCSFMGRDRLWFNPKYFVPVLVDCWVEEMSLRLNVSGSMASALELDVEPEGVHVDTINFGSVDGSLYDYGVYHATGIWTPIIAQLEKLGFNASNLFAAPYDWRRGPGYWKQHDWPRLKEFLEEKVRNAGSPAIIMAVSQGAPYFTGFLHHGGLDAAWKREHIASFFSFSGVFGGTVGGLGLAMWGDARPLGHSKAAYNLRVDFASRKSLRDLLRGWGGVSMLLPKFNSDVPFVQLPPAFDGNVTRENLPELLWRVSAEFGALYDLSLEYPISGHPGVKTHCFFGSDLPSPSRYVYLETPANTSRESLLDQGLEAVTRLRKGQKPDLMSLLGGIGKAAEDFIDPESNDTAPSVPAGSPGSIDWWDSVAKLVSRRQPDALETTDGDGLVPRESLAICEDWVQADPSLDVEIHEVKGRTHGSEIFDPDTLLAMRAAVAKVAGVKNPDDHDTPFGKLSQRDRDMPRPLEEFVKIVGPVVARWDCRTWALLYFPDGHMHGCNAKLILDSKMCDRGCREAFHGDPKFLARRCPETCSNRHGKLGLDLPRPLGEFAPALPPEVAQWTCRQWAGHYGVANKRCSSKAILKASNCDEGCRVVFQGDEAFMQRRCPETCHSNGTDLAQPLKQFEKVVGPEVGSWDCPKWLSLYHAPGCAADAIRASPSCDDGCHQALAGDPFFVFRRCPESCSDPAPSDHSSAGLALPSSPEQAHERRQPSMKKQVSSLLDRLPPWLPLLLVLPCLPCLLVLRACRRARRSDMVGEVGTPLHEGGEFSEFEGREPRTSWWPRSRSMAPAREVELQ</sequence>
<organism evidence="3 4">
    <name type="scientific">Symbiodinium natans</name>
    <dbReference type="NCBI Taxonomy" id="878477"/>
    <lineage>
        <taxon>Eukaryota</taxon>
        <taxon>Sar</taxon>
        <taxon>Alveolata</taxon>
        <taxon>Dinophyceae</taxon>
        <taxon>Suessiales</taxon>
        <taxon>Symbiodiniaceae</taxon>
        <taxon>Symbiodinium</taxon>
    </lineage>
</organism>
<evidence type="ECO:0000256" key="2">
    <source>
        <dbReference type="SAM" id="Phobius"/>
    </source>
</evidence>
<keyword evidence="2" id="KW-0812">Transmembrane</keyword>
<dbReference type="Proteomes" id="UP000604046">
    <property type="component" value="Unassembled WGS sequence"/>
</dbReference>
<accession>A0A812H4Z4</accession>
<dbReference type="SUPFAM" id="SSF53474">
    <property type="entry name" value="alpha/beta-Hydrolases"/>
    <property type="match status" value="1"/>
</dbReference>
<gene>
    <name evidence="3" type="primary">PLA2G15</name>
    <name evidence="3" type="ORF">SNAT2548_LOCUS1236</name>
</gene>
<dbReference type="AlphaFoldDB" id="A0A812H4Z4"/>
<evidence type="ECO:0000313" key="3">
    <source>
        <dbReference type="EMBL" id="CAE6941794.1"/>
    </source>
</evidence>
<reference evidence="3" key="1">
    <citation type="submission" date="2021-02" db="EMBL/GenBank/DDBJ databases">
        <authorList>
            <person name="Dougan E. K."/>
            <person name="Rhodes N."/>
            <person name="Thang M."/>
            <person name="Chan C."/>
        </authorList>
    </citation>
    <scope>NUCLEOTIDE SEQUENCE</scope>
</reference>
<evidence type="ECO:0000256" key="1">
    <source>
        <dbReference type="SAM" id="MobiDB-lite"/>
    </source>
</evidence>
<dbReference type="GO" id="GO:0008374">
    <property type="term" value="F:O-acyltransferase activity"/>
    <property type="evidence" value="ECO:0007669"/>
    <property type="project" value="InterPro"/>
</dbReference>
<feature type="transmembrane region" description="Helical" evidence="2">
    <location>
        <begin position="760"/>
        <end position="779"/>
    </location>
</feature>
<keyword evidence="2" id="KW-1133">Transmembrane helix</keyword>
<dbReference type="Gene3D" id="3.40.50.1820">
    <property type="entry name" value="alpha/beta hydrolase"/>
    <property type="match status" value="1"/>
</dbReference>
<dbReference type="PANTHER" id="PTHR11440">
    <property type="entry name" value="LECITHIN-CHOLESTEROL ACYLTRANSFERASE-RELATED"/>
    <property type="match status" value="1"/>
</dbReference>
<feature type="region of interest" description="Disordered" evidence="1">
    <location>
        <begin position="723"/>
        <end position="747"/>
    </location>
</feature>
<dbReference type="InterPro" id="IPR003386">
    <property type="entry name" value="LACT/PDAT_acylTrfase"/>
</dbReference>